<keyword evidence="6" id="KW-0378">Hydrolase</keyword>
<feature type="region of interest" description="Disordered" evidence="9">
    <location>
        <begin position="182"/>
        <end position="221"/>
    </location>
</feature>
<dbReference type="PRINTS" id="PR00707">
    <property type="entry name" value="UBCTHYDRLASE"/>
</dbReference>
<protein>
    <recommendedName>
        <fullName evidence="3">ubiquitinyl hydrolase 1</fullName>
        <ecNumber evidence="3">3.4.19.12</ecNumber>
    </recommendedName>
</protein>
<evidence type="ECO:0000256" key="8">
    <source>
        <dbReference type="PROSITE-ProRule" id="PRU01393"/>
    </source>
</evidence>
<dbReference type="InterPro" id="IPR057254">
    <property type="entry name" value="UCH_AS"/>
</dbReference>
<dbReference type="AlphaFoldDB" id="A0A9J6DXF7"/>
<feature type="transmembrane region" description="Helical" evidence="10">
    <location>
        <begin position="354"/>
        <end position="375"/>
    </location>
</feature>
<dbReference type="Gene3D" id="1.20.1250.20">
    <property type="entry name" value="MFS general substrate transporter like domains"/>
    <property type="match status" value="2"/>
</dbReference>
<feature type="transmembrane region" description="Helical" evidence="10">
    <location>
        <begin position="128"/>
        <end position="147"/>
    </location>
</feature>
<proteinExistence type="inferred from homology"/>
<keyword evidence="10" id="KW-0472">Membrane</keyword>
<dbReference type="PROSITE" id="PS52048">
    <property type="entry name" value="UCH_DOMAIN"/>
    <property type="match status" value="1"/>
</dbReference>
<dbReference type="PANTHER" id="PTHR11360">
    <property type="entry name" value="MONOCARBOXYLATE TRANSPORTER"/>
    <property type="match status" value="1"/>
</dbReference>
<feature type="transmembrane region" description="Helical" evidence="10">
    <location>
        <begin position="159"/>
        <end position="180"/>
    </location>
</feature>
<dbReference type="Pfam" id="PF07690">
    <property type="entry name" value="MFS_1"/>
    <property type="match status" value="1"/>
</dbReference>
<evidence type="ECO:0000256" key="2">
    <source>
        <dbReference type="ARBA" id="ARBA00009326"/>
    </source>
</evidence>
<dbReference type="SUPFAM" id="SSF54001">
    <property type="entry name" value="Cysteine proteinases"/>
    <property type="match status" value="1"/>
</dbReference>
<evidence type="ECO:0000259" key="11">
    <source>
        <dbReference type="PROSITE" id="PS52048"/>
    </source>
</evidence>
<dbReference type="InterPro" id="IPR001578">
    <property type="entry name" value="Peptidase_C12_UCH"/>
</dbReference>
<feature type="transmembrane region" description="Helical" evidence="10">
    <location>
        <begin position="315"/>
        <end position="334"/>
    </location>
</feature>
<dbReference type="SUPFAM" id="SSF103473">
    <property type="entry name" value="MFS general substrate transporter"/>
    <property type="match status" value="1"/>
</dbReference>
<comment type="catalytic activity">
    <reaction evidence="1">
        <text>Thiol-dependent hydrolysis of ester, thioester, amide, peptide and isopeptide bonds formed by the C-terminal Gly of ubiquitin (a 76-residue protein attached to proteins as an intracellular targeting signal).</text>
        <dbReference type="EC" id="3.4.19.12"/>
    </reaction>
</comment>
<evidence type="ECO:0000256" key="10">
    <source>
        <dbReference type="SAM" id="Phobius"/>
    </source>
</evidence>
<name>A0A9J6DXF7_RHIMP</name>
<feature type="transmembrane region" description="Helical" evidence="10">
    <location>
        <begin position="478"/>
        <end position="499"/>
    </location>
</feature>
<evidence type="ECO:0000256" key="4">
    <source>
        <dbReference type="ARBA" id="ARBA00022670"/>
    </source>
</evidence>
<feature type="transmembrane region" description="Helical" evidence="10">
    <location>
        <begin position="101"/>
        <end position="121"/>
    </location>
</feature>
<feature type="compositionally biased region" description="Basic and acidic residues" evidence="9">
    <location>
        <begin position="620"/>
        <end position="630"/>
    </location>
</feature>
<dbReference type="GO" id="GO:0008028">
    <property type="term" value="F:monocarboxylic acid transmembrane transporter activity"/>
    <property type="evidence" value="ECO:0007669"/>
    <property type="project" value="TreeGrafter"/>
</dbReference>
<dbReference type="VEuPathDB" id="VectorBase:LOC119170171"/>
<dbReference type="InterPro" id="IPR011701">
    <property type="entry name" value="MFS"/>
</dbReference>
<comment type="caution">
    <text evidence="12">The sequence shown here is derived from an EMBL/GenBank/DDBJ whole genome shotgun (WGS) entry which is preliminary data.</text>
</comment>
<feature type="domain" description="UCH catalytic" evidence="11">
    <location>
        <begin position="486"/>
        <end position="735"/>
    </location>
</feature>
<dbReference type="Gene3D" id="3.40.532.10">
    <property type="entry name" value="Peptidase C12, ubiquitin carboxyl-terminal hydrolase"/>
    <property type="match status" value="1"/>
</dbReference>
<reference evidence="12" key="1">
    <citation type="journal article" date="2020" name="Cell">
        <title>Large-Scale Comparative Analyses of Tick Genomes Elucidate Their Genetic Diversity and Vector Capacities.</title>
        <authorList>
            <consortium name="Tick Genome and Microbiome Consortium (TIGMIC)"/>
            <person name="Jia N."/>
            <person name="Wang J."/>
            <person name="Shi W."/>
            <person name="Du L."/>
            <person name="Sun Y."/>
            <person name="Zhan W."/>
            <person name="Jiang J.F."/>
            <person name="Wang Q."/>
            <person name="Zhang B."/>
            <person name="Ji P."/>
            <person name="Bell-Sakyi L."/>
            <person name="Cui X.M."/>
            <person name="Yuan T.T."/>
            <person name="Jiang B.G."/>
            <person name="Yang W.F."/>
            <person name="Lam T.T."/>
            <person name="Chang Q.C."/>
            <person name="Ding S.J."/>
            <person name="Wang X.J."/>
            <person name="Zhu J.G."/>
            <person name="Ruan X.D."/>
            <person name="Zhao L."/>
            <person name="Wei J.T."/>
            <person name="Ye R.Z."/>
            <person name="Que T.C."/>
            <person name="Du C.H."/>
            <person name="Zhou Y.H."/>
            <person name="Cheng J.X."/>
            <person name="Dai P.F."/>
            <person name="Guo W.B."/>
            <person name="Han X.H."/>
            <person name="Huang E.J."/>
            <person name="Li L.F."/>
            <person name="Wei W."/>
            <person name="Gao Y.C."/>
            <person name="Liu J.Z."/>
            <person name="Shao H.Z."/>
            <person name="Wang X."/>
            <person name="Wang C.C."/>
            <person name="Yang T.C."/>
            <person name="Huo Q.B."/>
            <person name="Li W."/>
            <person name="Chen H.Y."/>
            <person name="Chen S.E."/>
            <person name="Zhou L.G."/>
            <person name="Ni X.B."/>
            <person name="Tian J.H."/>
            <person name="Sheng Y."/>
            <person name="Liu T."/>
            <person name="Pan Y.S."/>
            <person name="Xia L.Y."/>
            <person name="Li J."/>
            <person name="Zhao F."/>
            <person name="Cao W.C."/>
        </authorList>
    </citation>
    <scope>NUCLEOTIDE SEQUENCE</scope>
    <source>
        <strain evidence="12">Rmic-2018</strain>
    </source>
</reference>
<dbReference type="Proteomes" id="UP000821866">
    <property type="component" value="Unassembled WGS sequence"/>
</dbReference>
<comment type="similarity">
    <text evidence="2 8">Belongs to the peptidase C12 family.</text>
</comment>
<comment type="caution">
    <text evidence="8">Lacks conserved residue(s) required for the propagation of feature annotation.</text>
</comment>
<keyword evidence="10" id="KW-1133">Transmembrane helix</keyword>
<feature type="transmembrane region" description="Helical" evidence="10">
    <location>
        <begin position="47"/>
        <end position="70"/>
    </location>
</feature>
<evidence type="ECO:0000256" key="1">
    <source>
        <dbReference type="ARBA" id="ARBA00000707"/>
    </source>
</evidence>
<evidence type="ECO:0000313" key="13">
    <source>
        <dbReference type="Proteomes" id="UP000821866"/>
    </source>
</evidence>
<sequence>MDSTRSWVVAAACSWINVFTFALVRSSAVVYVALLRAFPGTRERASWPANLAVVCYFLTGPIAGVLARYVPIWKLSMVGCLGSSLAISACFFAPSMAFLDVFLGFIHGTSIGLLSLFSIVVNQHFLRYRAVASGIANAGFTVGGLLFPPAMKALEEKYGIHGTFLIFGAIILNSMAGALLQRTPPPAQQDEDKKGASNHDADGRSVIPKRQDESLRSDKRSDFSQILDDTSTCGCNGTRDQCCQMTRLFPSEVRDISCDMKEQAMDASSADDFSCGKKDDNISEEKCSLSDPVGKNEVQFRPLSNRLTRPNREHFLSFLLLPEYYLTTFSFTIIHFNMTTYNTVVVDFGVDRGISAWSGVYLISVYAVSDLIARLGSGWITDKKYLRKSTMMGSHLALWGASLCLVPLCSSYPSLVAMSVLFGWCNGSTIILVVVIFMELVGLDKVGVCFGCANAVAGLAGLARPLLIGFFRDTRGDYAGLFSVIGGTTMFVSLLWLFYRFAHKLGLPADWSFVDVLGLDDDFLAMVPQPVAALLFLFPITDKYTNFVEQKSQQIARVGQVVSDKVYFMKQTIKNACGAMALLHALANSSGQVNIAEVAYHNWVTCDHYVAVSLVSGDEPKHRQTEDSGPKRRTQAIQVPARERGRPRCCRPTTSWGGIAGTSTASRGAAWPAVLFLAEGIADLSEASPWAHIRHSDVRGLANGHGCAEHRVSTQAVRWTAWPFTPMEHRVSNAG</sequence>
<evidence type="ECO:0000256" key="5">
    <source>
        <dbReference type="ARBA" id="ARBA00022786"/>
    </source>
</evidence>
<gene>
    <name evidence="12" type="ORF">HPB51_026222</name>
</gene>
<dbReference type="Pfam" id="PF01088">
    <property type="entry name" value="Peptidase_C12"/>
    <property type="match status" value="1"/>
</dbReference>
<feature type="transmembrane region" description="Helical" evidence="10">
    <location>
        <begin position="448"/>
        <end position="472"/>
    </location>
</feature>
<reference evidence="12" key="2">
    <citation type="submission" date="2021-09" db="EMBL/GenBank/DDBJ databases">
        <authorList>
            <person name="Jia N."/>
            <person name="Wang J."/>
            <person name="Shi W."/>
            <person name="Du L."/>
            <person name="Sun Y."/>
            <person name="Zhan W."/>
            <person name="Jiang J."/>
            <person name="Wang Q."/>
            <person name="Zhang B."/>
            <person name="Ji P."/>
            <person name="Sakyi L.B."/>
            <person name="Cui X."/>
            <person name="Yuan T."/>
            <person name="Jiang B."/>
            <person name="Yang W."/>
            <person name="Lam T.T.-Y."/>
            <person name="Chang Q."/>
            <person name="Ding S."/>
            <person name="Wang X."/>
            <person name="Zhu J."/>
            <person name="Ruan X."/>
            <person name="Zhao L."/>
            <person name="Wei J."/>
            <person name="Que T."/>
            <person name="Du C."/>
            <person name="Cheng J."/>
            <person name="Dai P."/>
            <person name="Han X."/>
            <person name="Huang E."/>
            <person name="Gao Y."/>
            <person name="Liu J."/>
            <person name="Shao H."/>
            <person name="Ye R."/>
            <person name="Li L."/>
            <person name="Wei W."/>
            <person name="Wang X."/>
            <person name="Wang C."/>
            <person name="Huo Q."/>
            <person name="Li W."/>
            <person name="Guo W."/>
            <person name="Chen H."/>
            <person name="Chen S."/>
            <person name="Zhou L."/>
            <person name="Zhou L."/>
            <person name="Ni X."/>
            <person name="Tian J."/>
            <person name="Zhou Y."/>
            <person name="Sheng Y."/>
            <person name="Liu T."/>
            <person name="Pan Y."/>
            <person name="Xia L."/>
            <person name="Li J."/>
            <person name="Zhao F."/>
            <person name="Cao W."/>
        </authorList>
    </citation>
    <scope>NUCLEOTIDE SEQUENCE</scope>
    <source>
        <strain evidence="12">Rmic-2018</strain>
        <tissue evidence="12">Larvae</tissue>
    </source>
</reference>
<keyword evidence="10" id="KW-0812">Transmembrane</keyword>
<dbReference type="InterPro" id="IPR036259">
    <property type="entry name" value="MFS_trans_sf"/>
</dbReference>
<dbReference type="GO" id="GO:0004843">
    <property type="term" value="F:cysteine-type deubiquitinase activity"/>
    <property type="evidence" value="ECO:0007669"/>
    <property type="project" value="UniProtKB-EC"/>
</dbReference>
<dbReference type="EC" id="3.4.19.12" evidence="3"/>
<feature type="compositionally biased region" description="Basic and acidic residues" evidence="9">
    <location>
        <begin position="190"/>
        <end position="221"/>
    </location>
</feature>
<feature type="transmembrane region" description="Helical" evidence="10">
    <location>
        <begin position="77"/>
        <end position="95"/>
    </location>
</feature>
<evidence type="ECO:0000313" key="12">
    <source>
        <dbReference type="EMBL" id="KAH8026887.1"/>
    </source>
</evidence>
<evidence type="ECO:0000256" key="9">
    <source>
        <dbReference type="SAM" id="MobiDB-lite"/>
    </source>
</evidence>
<dbReference type="InterPro" id="IPR038765">
    <property type="entry name" value="Papain-like_cys_pep_sf"/>
</dbReference>
<keyword evidence="5" id="KW-0833">Ubl conjugation pathway</keyword>
<feature type="transmembrane region" description="Helical" evidence="10">
    <location>
        <begin position="421"/>
        <end position="441"/>
    </location>
</feature>
<organism evidence="12 13">
    <name type="scientific">Rhipicephalus microplus</name>
    <name type="common">Cattle tick</name>
    <name type="synonym">Boophilus microplus</name>
    <dbReference type="NCBI Taxonomy" id="6941"/>
    <lineage>
        <taxon>Eukaryota</taxon>
        <taxon>Metazoa</taxon>
        <taxon>Ecdysozoa</taxon>
        <taxon>Arthropoda</taxon>
        <taxon>Chelicerata</taxon>
        <taxon>Arachnida</taxon>
        <taxon>Acari</taxon>
        <taxon>Parasitiformes</taxon>
        <taxon>Ixodida</taxon>
        <taxon>Ixodoidea</taxon>
        <taxon>Ixodidae</taxon>
        <taxon>Rhipicephalinae</taxon>
        <taxon>Rhipicephalus</taxon>
        <taxon>Boophilus</taxon>
    </lineage>
</organism>
<keyword evidence="13" id="KW-1185">Reference proteome</keyword>
<feature type="transmembrane region" description="Helical" evidence="10">
    <location>
        <begin position="7"/>
        <end position="35"/>
    </location>
</feature>
<dbReference type="InterPro" id="IPR050327">
    <property type="entry name" value="Proton-linked_MCT"/>
</dbReference>
<feature type="region of interest" description="Disordered" evidence="9">
    <location>
        <begin position="620"/>
        <end position="654"/>
    </location>
</feature>
<accession>A0A9J6DXF7</accession>
<keyword evidence="4" id="KW-0645">Protease</keyword>
<dbReference type="InterPro" id="IPR036959">
    <property type="entry name" value="Peptidase_C12_UCH_sf"/>
</dbReference>
<evidence type="ECO:0000256" key="3">
    <source>
        <dbReference type="ARBA" id="ARBA00012759"/>
    </source>
</evidence>
<dbReference type="PANTHER" id="PTHR11360:SF303">
    <property type="entry name" value="MAJOR FACILITATOR SUPERFAMILY (MFS) PROFILE DOMAIN-CONTAINING PROTEIN"/>
    <property type="match status" value="1"/>
</dbReference>
<evidence type="ECO:0000256" key="6">
    <source>
        <dbReference type="ARBA" id="ARBA00022801"/>
    </source>
</evidence>
<evidence type="ECO:0000256" key="7">
    <source>
        <dbReference type="ARBA" id="ARBA00022807"/>
    </source>
</evidence>
<dbReference type="PROSITE" id="PS00140">
    <property type="entry name" value="UCH_1"/>
    <property type="match status" value="1"/>
</dbReference>
<dbReference type="EMBL" id="JABSTU010000007">
    <property type="protein sequence ID" value="KAH8026887.1"/>
    <property type="molecule type" value="Genomic_DNA"/>
</dbReference>
<dbReference type="GO" id="GO:0006511">
    <property type="term" value="P:ubiquitin-dependent protein catabolic process"/>
    <property type="evidence" value="ECO:0007669"/>
    <property type="project" value="InterPro"/>
</dbReference>
<keyword evidence="7" id="KW-0788">Thiol protease</keyword>